<keyword evidence="3" id="KW-1185">Reference proteome</keyword>
<name>A0AA39LMF5_9BILA</name>
<protein>
    <submittedName>
        <fullName evidence="2">Uncharacterized protein</fullName>
    </submittedName>
</protein>
<dbReference type="AlphaFoldDB" id="A0AA39LMF5"/>
<evidence type="ECO:0000313" key="2">
    <source>
        <dbReference type="EMBL" id="KAK0403141.1"/>
    </source>
</evidence>
<accession>A0AA39LMF5</accession>
<feature type="compositionally biased region" description="Basic residues" evidence="1">
    <location>
        <begin position="21"/>
        <end position="35"/>
    </location>
</feature>
<reference evidence="2" key="1">
    <citation type="submission" date="2023-06" db="EMBL/GenBank/DDBJ databases">
        <title>Genomic analysis of the entomopathogenic nematode Steinernema hermaphroditum.</title>
        <authorList>
            <person name="Schwarz E.M."/>
            <person name="Heppert J.K."/>
            <person name="Baniya A."/>
            <person name="Schwartz H.T."/>
            <person name="Tan C.-H."/>
            <person name="Antoshechkin I."/>
            <person name="Sternberg P.W."/>
            <person name="Goodrich-Blair H."/>
            <person name="Dillman A.R."/>
        </authorList>
    </citation>
    <scope>NUCLEOTIDE SEQUENCE</scope>
    <source>
        <strain evidence="2">PS9179</strain>
        <tissue evidence="2">Whole animal</tissue>
    </source>
</reference>
<gene>
    <name evidence="2" type="ORF">QR680_016742</name>
</gene>
<feature type="compositionally biased region" description="Basic residues" evidence="1">
    <location>
        <begin position="75"/>
        <end position="86"/>
    </location>
</feature>
<dbReference type="EMBL" id="JAUCMV010000004">
    <property type="protein sequence ID" value="KAK0403141.1"/>
    <property type="molecule type" value="Genomic_DNA"/>
</dbReference>
<organism evidence="2 3">
    <name type="scientific">Steinernema hermaphroditum</name>
    <dbReference type="NCBI Taxonomy" id="289476"/>
    <lineage>
        <taxon>Eukaryota</taxon>
        <taxon>Metazoa</taxon>
        <taxon>Ecdysozoa</taxon>
        <taxon>Nematoda</taxon>
        <taxon>Chromadorea</taxon>
        <taxon>Rhabditida</taxon>
        <taxon>Tylenchina</taxon>
        <taxon>Panagrolaimomorpha</taxon>
        <taxon>Strongyloidoidea</taxon>
        <taxon>Steinernematidae</taxon>
        <taxon>Steinernema</taxon>
    </lineage>
</organism>
<feature type="region of interest" description="Disordered" evidence="1">
    <location>
        <begin position="15"/>
        <end position="142"/>
    </location>
</feature>
<evidence type="ECO:0000313" key="3">
    <source>
        <dbReference type="Proteomes" id="UP001175271"/>
    </source>
</evidence>
<evidence type="ECO:0000256" key="1">
    <source>
        <dbReference type="SAM" id="MobiDB-lite"/>
    </source>
</evidence>
<proteinExistence type="predicted"/>
<comment type="caution">
    <text evidence="2">The sequence shown here is derived from an EMBL/GenBank/DDBJ whole genome shotgun (WGS) entry which is preliminary data.</text>
</comment>
<dbReference type="Proteomes" id="UP001175271">
    <property type="component" value="Unassembled WGS sequence"/>
</dbReference>
<sequence>MSSSSDKKINMSLDQIIRMDKKSKKAGGVVKKGRVEKKTPTRFQKGQQKSARKGNISKAQKCGFKKNVRNGTNRVHSKNVQKKVAKPPRVFPTKNNPGRVVKQRNIPMMASFGKKVRPVPKANSDKNRGAFKGPQRRDSPQARLFAIQNRLRHQNRH</sequence>